<reference evidence="1 2" key="1">
    <citation type="journal article" date="2021" name="Commun. Biol.">
        <title>Genomic insights into the host specific adaptation of the Pneumocystis genus.</title>
        <authorList>
            <person name="Cisse O.H."/>
            <person name="Ma L."/>
            <person name="Dekker J.P."/>
            <person name="Khil P.P."/>
            <person name="Youn J.-H."/>
            <person name="Brenchley J.M."/>
            <person name="Blair R."/>
            <person name="Pahar B."/>
            <person name="Chabe M."/>
            <person name="Van Rompay K.K.A."/>
            <person name="Keesler R."/>
            <person name="Sukura A."/>
            <person name="Hirsch V."/>
            <person name="Kutty G."/>
            <person name="Liu Y."/>
            <person name="Peng L."/>
            <person name="Chen J."/>
            <person name="Song J."/>
            <person name="Weissenbacher-Lang C."/>
            <person name="Xu J."/>
            <person name="Upham N.S."/>
            <person name="Stajich J.E."/>
            <person name="Cuomo C.A."/>
            <person name="Cushion M.T."/>
            <person name="Kovacs J.A."/>
        </authorList>
    </citation>
    <scope>NUCLEOTIDE SEQUENCE [LARGE SCALE GENOMIC DNA]</scope>
    <source>
        <strain evidence="1 2">RABM</strain>
    </source>
</reference>
<gene>
    <name evidence="1" type="ORF">PORY_001457</name>
</gene>
<protein>
    <submittedName>
        <fullName evidence="1">Uncharacterized protein</fullName>
    </submittedName>
</protein>
<comment type="caution">
    <text evidence="1">The sequence shown here is derived from an EMBL/GenBank/DDBJ whole genome shotgun (WGS) entry which is preliminary data.</text>
</comment>
<accession>A0ACB7CDY4</accession>
<evidence type="ECO:0000313" key="2">
    <source>
        <dbReference type="Proteomes" id="UP000768646"/>
    </source>
</evidence>
<keyword evidence="2" id="KW-1185">Reference proteome</keyword>
<organism evidence="1 2">
    <name type="scientific">Pneumocystis oryctolagi</name>
    <dbReference type="NCBI Taxonomy" id="42067"/>
    <lineage>
        <taxon>Eukaryota</taxon>
        <taxon>Fungi</taxon>
        <taxon>Dikarya</taxon>
        <taxon>Ascomycota</taxon>
        <taxon>Taphrinomycotina</taxon>
        <taxon>Pneumocystomycetes</taxon>
        <taxon>Pneumocystaceae</taxon>
        <taxon>Pneumocystis</taxon>
    </lineage>
</organism>
<name>A0ACB7CDY4_9ASCO</name>
<sequence length="1109" mass="123918">MGDMMIDMKNAVVARDEQGNPFIIVKDQVKKKRLHGIEAIKSHILAAKTVANILKSSLGPCGLDKIMISPDGDITVTNDGATILSQMEVENQIAKLLVELSKSQDEEIGDGTTGVVVLAGALLEHAEELIDKGIHPIKIADGYDQACKIAVQHLDSIAETVEFSRTNTINLFKATKTSLGSKIVSKAHDKFSQIAVDAIMSVADLERKDVNFELIKVDGKVGGALEDTVLVKGVIVDKDMSHPQMPRVVKDVKIAILTCPFEPPKPKTKHKLDITNVDEFKKLQVYEKEKFEEMIKKIKDVGANFVICQWGFDDEANHLLLQNKLPAVRWVGGPEIEVQRLIAVATDGRIIPRFEDLTSEKLGTAGIVRELSFGTTRDKMLVIEDCANTKAVTIFVRGSNKMIIDEAKRAIHDALCVVRNLVKDNRIVYGGGSAEISCSIAVSEFADKAPGIEQYAMRAFASSLDVIPMALAENSGLSSIETLTKIKSRQIKYANPSLGIDCMQKNNDDMKELFIIDPLISKRQQLLLATQMCRMVLKVYIILNKMKSVEGISEIEKELMQTAHIDYTKVFIQYNPSVSRLYEDALLYENGSAITSTGALAAFSGEKTGRSPRDKRIVDSPQSSDRVWVYFFYNYVFIKLCIVGTCKFKGIYILHHLMPHSVWLINRERAIDYLNTQKRIYVFDGFAGADEKYRIKVRVIASRAYHCLFMRNMLIRPSSDDDFSQKPDFIIYNAGSFPANRYTDGMTSRTSVAINLEDREMIILGTEYAGEMKKGILTFMFYFQPVLHNVLTLHSSANEGKNGDVSLFFGLSGTGKTTLSADPERCLIGDDEHCWSDTGIFNIEGGCYAKCVNLSQEKEPEIYNAIRFGSVLENVIFDPVTRVVDYDNISITENTRCAYPIDYISNAKFPSLSDKHPKNIILLTCDANAILPPVSKLTNDQVVYNFISGYTSKMTGTEDGVTEPQSTFSACYGEPFLVLHPMEYAKMLSEKIEKHNADAWLINTGWIGRKSSKGGKRCPLKYTRIILNSIHSGELANAEYQIFPVFNLRIPKSIEGIPSEILNPLESWEGTKEEFYEDLYKLANLFIKNFEKYKDMATQNILDAGPIVK</sequence>
<dbReference type="Proteomes" id="UP000768646">
    <property type="component" value="Unassembled WGS sequence"/>
</dbReference>
<evidence type="ECO:0000313" key="1">
    <source>
        <dbReference type="EMBL" id="KAG4305287.1"/>
    </source>
</evidence>
<proteinExistence type="predicted"/>
<dbReference type="EMBL" id="JABTEG010000004">
    <property type="protein sequence ID" value="KAG4305287.1"/>
    <property type="molecule type" value="Genomic_DNA"/>
</dbReference>